<keyword evidence="4" id="KW-1185">Reference proteome</keyword>
<dbReference type="AlphaFoldDB" id="A0A1H8SV12"/>
<evidence type="ECO:0000256" key="1">
    <source>
        <dbReference type="SAM" id="MobiDB-lite"/>
    </source>
</evidence>
<dbReference type="RefSeq" id="WP_090320784.1">
    <property type="nucleotide sequence ID" value="NZ_FNOE01000021.1"/>
</dbReference>
<protein>
    <submittedName>
        <fullName evidence="3">Uncharacterized protein</fullName>
    </submittedName>
</protein>
<evidence type="ECO:0000256" key="2">
    <source>
        <dbReference type="SAM" id="SignalP"/>
    </source>
</evidence>
<dbReference type="OrthoDB" id="8549442at2"/>
<feature type="region of interest" description="Disordered" evidence="1">
    <location>
        <begin position="63"/>
        <end position="96"/>
    </location>
</feature>
<accession>A0A1H8SV12</accession>
<feature type="chain" id="PRO_5011548421" evidence="2">
    <location>
        <begin position="25"/>
        <end position="96"/>
    </location>
</feature>
<reference evidence="4" key="1">
    <citation type="submission" date="2016-10" db="EMBL/GenBank/DDBJ databases">
        <authorList>
            <person name="Varghese N."/>
            <person name="Submissions S."/>
        </authorList>
    </citation>
    <scope>NUCLEOTIDE SEQUENCE [LARGE SCALE GENOMIC DNA]</scope>
    <source>
        <strain evidence="4">Nm76</strain>
    </source>
</reference>
<gene>
    <name evidence="3" type="ORF">SAMN05216333_12044</name>
</gene>
<proteinExistence type="predicted"/>
<keyword evidence="2" id="KW-0732">Signal</keyword>
<sequence>MIQRKTLTVAIIFCAVFFASNALASDESFHPNHKFVDRESIGPNFKTGFVIDKEKAEKVKTAEEEMQLPSGIVPSDPSPKNSNIPTGSARRLTPPF</sequence>
<dbReference type="Proteomes" id="UP000198814">
    <property type="component" value="Unassembled WGS sequence"/>
</dbReference>
<dbReference type="EMBL" id="FODO01000020">
    <property type="protein sequence ID" value="SEO82365.1"/>
    <property type="molecule type" value="Genomic_DNA"/>
</dbReference>
<feature type="signal peptide" evidence="2">
    <location>
        <begin position="1"/>
        <end position="24"/>
    </location>
</feature>
<evidence type="ECO:0000313" key="4">
    <source>
        <dbReference type="Proteomes" id="UP000198814"/>
    </source>
</evidence>
<organism evidence="3 4">
    <name type="scientific">Nitrosomonas oligotropha</name>
    <dbReference type="NCBI Taxonomy" id="42354"/>
    <lineage>
        <taxon>Bacteria</taxon>
        <taxon>Pseudomonadati</taxon>
        <taxon>Pseudomonadota</taxon>
        <taxon>Betaproteobacteria</taxon>
        <taxon>Nitrosomonadales</taxon>
        <taxon>Nitrosomonadaceae</taxon>
        <taxon>Nitrosomonas</taxon>
    </lineage>
</organism>
<evidence type="ECO:0000313" key="3">
    <source>
        <dbReference type="EMBL" id="SEO82365.1"/>
    </source>
</evidence>
<name>A0A1H8SV12_9PROT</name>